<dbReference type="AlphaFoldDB" id="A0A512M941"/>
<comment type="similarity">
    <text evidence="1">Belongs to the ice-binding protein family.</text>
</comment>
<dbReference type="InterPro" id="IPR013424">
    <property type="entry name" value="Ice-binding_C"/>
</dbReference>
<dbReference type="InterPro" id="IPR021884">
    <property type="entry name" value="Ice-bd_prot"/>
</dbReference>
<dbReference type="NCBIfam" id="TIGR02595">
    <property type="entry name" value="PEP_CTERM"/>
    <property type="match status" value="1"/>
</dbReference>
<dbReference type="OrthoDB" id="2082707at2"/>
<protein>
    <recommendedName>
        <fullName evidence="3">Ice-binding protein C-terminal domain-containing protein</fullName>
    </recommendedName>
</protein>
<organism evidence="4 5">
    <name type="scientific">Brevifollis gellanilyticus</name>
    <dbReference type="NCBI Taxonomy" id="748831"/>
    <lineage>
        <taxon>Bacteria</taxon>
        <taxon>Pseudomonadati</taxon>
        <taxon>Verrucomicrobiota</taxon>
        <taxon>Verrucomicrobiia</taxon>
        <taxon>Verrucomicrobiales</taxon>
        <taxon>Verrucomicrobiaceae</taxon>
    </lineage>
</organism>
<evidence type="ECO:0000259" key="3">
    <source>
        <dbReference type="Pfam" id="PF07589"/>
    </source>
</evidence>
<gene>
    <name evidence="4" type="ORF">BGE01nite_25040</name>
</gene>
<proteinExistence type="inferred from homology"/>
<evidence type="ECO:0000256" key="1">
    <source>
        <dbReference type="ARBA" id="ARBA00005445"/>
    </source>
</evidence>
<evidence type="ECO:0000313" key="4">
    <source>
        <dbReference type="EMBL" id="GEP43213.1"/>
    </source>
</evidence>
<evidence type="ECO:0000313" key="5">
    <source>
        <dbReference type="Proteomes" id="UP000321577"/>
    </source>
</evidence>
<accession>A0A512M941</accession>
<reference evidence="4 5" key="1">
    <citation type="submission" date="2019-07" db="EMBL/GenBank/DDBJ databases">
        <title>Whole genome shotgun sequence of Brevifollis gellanilyticus NBRC 108608.</title>
        <authorList>
            <person name="Hosoyama A."/>
            <person name="Uohara A."/>
            <person name="Ohji S."/>
            <person name="Ichikawa N."/>
        </authorList>
    </citation>
    <scope>NUCLEOTIDE SEQUENCE [LARGE SCALE GENOMIC DNA]</scope>
    <source>
        <strain evidence="4 5">NBRC 108608</strain>
    </source>
</reference>
<dbReference type="Pfam" id="PF07589">
    <property type="entry name" value="PEP-CTERM"/>
    <property type="match status" value="1"/>
</dbReference>
<feature type="domain" description="Ice-binding protein C-terminal" evidence="3">
    <location>
        <begin position="212"/>
        <end position="235"/>
    </location>
</feature>
<sequence>MFSLGGASAQMAVDLDSAAPFGVLAGAGITITGPTTIQGDIGSFPTLSITGLPNLTLTGVNHGGDSITQDAKVDLISAYNDAAGRTPTTTYGSIFDLGGLTLTSGVYNDPSSFGLTGTLTLDGLGDSNAVWIFQAGSTLITASNSMVNLINGAQASNIFWQVGSSATLGTNSDFAGNILASADITLNTGAEIQGGLYALNGAVTLDSNNIIAVPEPGSAVLLGIGLAMLVFRKRRAVI</sequence>
<keyword evidence="2" id="KW-0732">Signal</keyword>
<dbReference type="Pfam" id="PF11999">
    <property type="entry name" value="Ice_binding"/>
    <property type="match status" value="1"/>
</dbReference>
<dbReference type="EMBL" id="BKAG01000015">
    <property type="protein sequence ID" value="GEP43213.1"/>
    <property type="molecule type" value="Genomic_DNA"/>
</dbReference>
<name>A0A512M941_9BACT</name>
<comment type="caution">
    <text evidence="4">The sequence shown here is derived from an EMBL/GenBank/DDBJ whole genome shotgun (WGS) entry which is preliminary data.</text>
</comment>
<keyword evidence="5" id="KW-1185">Reference proteome</keyword>
<dbReference type="Proteomes" id="UP000321577">
    <property type="component" value="Unassembled WGS sequence"/>
</dbReference>
<evidence type="ECO:0000256" key="2">
    <source>
        <dbReference type="ARBA" id="ARBA00022729"/>
    </source>
</evidence>